<evidence type="ECO:0000256" key="2">
    <source>
        <dbReference type="ARBA" id="ARBA00022729"/>
    </source>
</evidence>
<dbReference type="EMBL" id="VSFF01000008">
    <property type="protein sequence ID" value="TYC13329.1"/>
    <property type="molecule type" value="Genomic_DNA"/>
</dbReference>
<protein>
    <submittedName>
        <fullName evidence="6">DUF348 domain-containing protein</fullName>
    </submittedName>
</protein>
<name>A0A5D0U8G9_9ACTN</name>
<organism evidence="6 7">
    <name type="scientific">Actinomadura syzygii</name>
    <dbReference type="NCBI Taxonomy" id="1427538"/>
    <lineage>
        <taxon>Bacteria</taxon>
        <taxon>Bacillati</taxon>
        <taxon>Actinomycetota</taxon>
        <taxon>Actinomycetes</taxon>
        <taxon>Streptosporangiales</taxon>
        <taxon>Thermomonosporaceae</taxon>
        <taxon>Actinomadura</taxon>
    </lineage>
</organism>
<dbReference type="Pfam" id="PF07501">
    <property type="entry name" value="G5"/>
    <property type="match status" value="1"/>
</dbReference>
<dbReference type="OrthoDB" id="1404170at2"/>
<feature type="signal peptide" evidence="4">
    <location>
        <begin position="1"/>
        <end position="23"/>
    </location>
</feature>
<dbReference type="PROSITE" id="PS51257">
    <property type="entry name" value="PROKAR_LIPOPROTEIN"/>
    <property type="match status" value="1"/>
</dbReference>
<dbReference type="SUPFAM" id="SSF53955">
    <property type="entry name" value="Lysozyme-like"/>
    <property type="match status" value="1"/>
</dbReference>
<dbReference type="PROSITE" id="PS51109">
    <property type="entry name" value="G5"/>
    <property type="match status" value="1"/>
</dbReference>
<dbReference type="Gene3D" id="2.20.230.10">
    <property type="entry name" value="Resuscitation-promoting factor rpfb"/>
    <property type="match status" value="1"/>
</dbReference>
<sequence length="268" mass="28380">MPRHPARRTSAPSAIVLVAALLAAGCGGGGGSTGPQKAAAADAPRTSAAPRKVVIVVDGKRTEAMTTGTTVRQVLDQARITLGPHDLVKPLADQPPGDVVHVLRLLSAPKLAVVKVPQKTVRKNSSSVPPWSEKVLREGRPGVLVVQWAYVRRKGKKVKKVITRKVKSKPVTRVLAVGPKSAGSGSAARLNWTALARCESHNNPKAVNSAGYYGLYQFSLASWASVGGTGKPSDAPAAEQTYRAQMLYNKVNGRWQGQWPNCGSNLFS</sequence>
<dbReference type="GO" id="GO:0016787">
    <property type="term" value="F:hydrolase activity"/>
    <property type="evidence" value="ECO:0007669"/>
    <property type="project" value="UniProtKB-KW"/>
</dbReference>
<comment type="similarity">
    <text evidence="1">Belongs to the transglycosylase family. Rpf subfamily.</text>
</comment>
<dbReference type="Pfam" id="PF03990">
    <property type="entry name" value="DUF348"/>
    <property type="match status" value="1"/>
</dbReference>
<dbReference type="CDD" id="cd13925">
    <property type="entry name" value="RPF"/>
    <property type="match status" value="1"/>
</dbReference>
<evidence type="ECO:0000256" key="3">
    <source>
        <dbReference type="ARBA" id="ARBA00022801"/>
    </source>
</evidence>
<dbReference type="Pfam" id="PF06737">
    <property type="entry name" value="Transglycosylas"/>
    <property type="match status" value="1"/>
</dbReference>
<evidence type="ECO:0000256" key="1">
    <source>
        <dbReference type="ARBA" id="ARBA00010830"/>
    </source>
</evidence>
<evidence type="ECO:0000313" key="6">
    <source>
        <dbReference type="EMBL" id="TYC13329.1"/>
    </source>
</evidence>
<dbReference type="InterPro" id="IPR023346">
    <property type="entry name" value="Lysozyme-like_dom_sf"/>
</dbReference>
<reference evidence="6 7" key="1">
    <citation type="submission" date="2019-08" db="EMBL/GenBank/DDBJ databases">
        <title>Actinomadura sp. nov. CYP1-5 isolated from mountain soil.</title>
        <authorList>
            <person name="Songsumanus A."/>
            <person name="Kuncharoen N."/>
            <person name="Kudo T."/>
            <person name="Yuki M."/>
            <person name="Igarashi Y."/>
            <person name="Tanasupawat S."/>
        </authorList>
    </citation>
    <scope>NUCLEOTIDE SEQUENCE [LARGE SCALE GENOMIC DNA]</scope>
    <source>
        <strain evidence="6 7">GKU157</strain>
    </source>
</reference>
<keyword evidence="2 4" id="KW-0732">Signal</keyword>
<keyword evidence="7" id="KW-1185">Reference proteome</keyword>
<dbReference type="InterPro" id="IPR011098">
    <property type="entry name" value="G5_dom"/>
</dbReference>
<feature type="chain" id="PRO_5038370161" evidence="4">
    <location>
        <begin position="24"/>
        <end position="268"/>
    </location>
</feature>
<dbReference type="Gene3D" id="1.10.530.10">
    <property type="match status" value="1"/>
</dbReference>
<evidence type="ECO:0000313" key="7">
    <source>
        <dbReference type="Proteomes" id="UP000322634"/>
    </source>
</evidence>
<dbReference type="InterPro" id="IPR010618">
    <property type="entry name" value="RPF"/>
</dbReference>
<evidence type="ECO:0000256" key="4">
    <source>
        <dbReference type="SAM" id="SignalP"/>
    </source>
</evidence>
<proteinExistence type="inferred from homology"/>
<feature type="domain" description="G5" evidence="5">
    <location>
        <begin position="102"/>
        <end position="181"/>
    </location>
</feature>
<keyword evidence="3" id="KW-0378">Hydrolase</keyword>
<dbReference type="RefSeq" id="WP_148352022.1">
    <property type="nucleotide sequence ID" value="NZ_JBHSBF010000010.1"/>
</dbReference>
<dbReference type="Proteomes" id="UP000322634">
    <property type="component" value="Unassembled WGS sequence"/>
</dbReference>
<accession>A0A5D0U8G9</accession>
<evidence type="ECO:0000259" key="5">
    <source>
        <dbReference type="PROSITE" id="PS51109"/>
    </source>
</evidence>
<comment type="caution">
    <text evidence="6">The sequence shown here is derived from an EMBL/GenBank/DDBJ whole genome shotgun (WGS) entry which is preliminary data.</text>
</comment>
<dbReference type="InterPro" id="IPR007137">
    <property type="entry name" value="DUF348"/>
</dbReference>
<dbReference type="SMART" id="SM01208">
    <property type="entry name" value="G5"/>
    <property type="match status" value="1"/>
</dbReference>
<dbReference type="AlphaFoldDB" id="A0A5D0U8G9"/>
<gene>
    <name evidence="6" type="ORF">FXF65_22860</name>
</gene>